<dbReference type="AlphaFoldDB" id="A0A919VTK0"/>
<dbReference type="Proteomes" id="UP000681340">
    <property type="component" value="Unassembled WGS sequence"/>
</dbReference>
<sequence length="68" mass="7522">MRQDQNQYPSQLQCRTAELAQLARDLGGAIPAHVEGRDATGWVLVVLGGDGLPTQIRVREGWRQRLAP</sequence>
<dbReference type="EMBL" id="BOQL01000053">
    <property type="protein sequence ID" value="GIM74860.1"/>
    <property type="molecule type" value="Genomic_DNA"/>
</dbReference>
<proteinExistence type="predicted"/>
<evidence type="ECO:0000313" key="1">
    <source>
        <dbReference type="EMBL" id="GIM74860.1"/>
    </source>
</evidence>
<comment type="caution">
    <text evidence="1">The sequence shown here is derived from an EMBL/GenBank/DDBJ whole genome shotgun (WGS) entry which is preliminary data.</text>
</comment>
<organism evidence="1 2">
    <name type="scientific">Actinoplanes auranticolor</name>
    <dbReference type="NCBI Taxonomy" id="47988"/>
    <lineage>
        <taxon>Bacteria</taxon>
        <taxon>Bacillati</taxon>
        <taxon>Actinomycetota</taxon>
        <taxon>Actinomycetes</taxon>
        <taxon>Micromonosporales</taxon>
        <taxon>Micromonosporaceae</taxon>
        <taxon>Actinoplanes</taxon>
    </lineage>
</organism>
<name>A0A919VTK0_9ACTN</name>
<gene>
    <name evidence="1" type="ORF">Aau02nite_63010</name>
</gene>
<reference evidence="1" key="1">
    <citation type="submission" date="2021-03" db="EMBL/GenBank/DDBJ databases">
        <title>Whole genome shotgun sequence of Actinoplanes auranticolor NBRC 12245.</title>
        <authorList>
            <person name="Komaki H."/>
            <person name="Tamura T."/>
        </authorList>
    </citation>
    <scope>NUCLEOTIDE SEQUENCE</scope>
    <source>
        <strain evidence="1">NBRC 12245</strain>
    </source>
</reference>
<keyword evidence="2" id="KW-1185">Reference proteome</keyword>
<accession>A0A919VTK0</accession>
<protein>
    <submittedName>
        <fullName evidence="1">Uncharacterized protein</fullName>
    </submittedName>
</protein>
<evidence type="ECO:0000313" key="2">
    <source>
        <dbReference type="Proteomes" id="UP000681340"/>
    </source>
</evidence>